<keyword evidence="1" id="KW-0472">Membrane</keyword>
<accession>A0A0F9MI25</accession>
<dbReference type="AlphaFoldDB" id="A0A0F9MI25"/>
<comment type="caution">
    <text evidence="2">The sequence shown here is derived from an EMBL/GenBank/DDBJ whole genome shotgun (WGS) entry which is preliminary data.</text>
</comment>
<proteinExistence type="predicted"/>
<gene>
    <name evidence="2" type="ORF">LCGC14_1153210</name>
</gene>
<feature type="transmembrane region" description="Helical" evidence="1">
    <location>
        <begin position="7"/>
        <end position="32"/>
    </location>
</feature>
<name>A0A0F9MI25_9ZZZZ</name>
<sequence length="35" mass="3959">MLRETRLLMLVIMAATLSFAFFLLSVSIAILVKVF</sequence>
<protein>
    <submittedName>
        <fullName evidence="2">Uncharacterized protein</fullName>
    </submittedName>
</protein>
<evidence type="ECO:0000256" key="1">
    <source>
        <dbReference type="SAM" id="Phobius"/>
    </source>
</evidence>
<reference evidence="2" key="1">
    <citation type="journal article" date="2015" name="Nature">
        <title>Complex archaea that bridge the gap between prokaryotes and eukaryotes.</title>
        <authorList>
            <person name="Spang A."/>
            <person name="Saw J.H."/>
            <person name="Jorgensen S.L."/>
            <person name="Zaremba-Niedzwiedzka K."/>
            <person name="Martijn J."/>
            <person name="Lind A.E."/>
            <person name="van Eijk R."/>
            <person name="Schleper C."/>
            <person name="Guy L."/>
            <person name="Ettema T.J."/>
        </authorList>
    </citation>
    <scope>NUCLEOTIDE SEQUENCE</scope>
</reference>
<dbReference type="EMBL" id="LAZR01005561">
    <property type="protein sequence ID" value="KKM98911.1"/>
    <property type="molecule type" value="Genomic_DNA"/>
</dbReference>
<keyword evidence="1" id="KW-0812">Transmembrane</keyword>
<organism evidence="2">
    <name type="scientific">marine sediment metagenome</name>
    <dbReference type="NCBI Taxonomy" id="412755"/>
    <lineage>
        <taxon>unclassified sequences</taxon>
        <taxon>metagenomes</taxon>
        <taxon>ecological metagenomes</taxon>
    </lineage>
</organism>
<evidence type="ECO:0000313" key="2">
    <source>
        <dbReference type="EMBL" id="KKM98911.1"/>
    </source>
</evidence>
<keyword evidence="1" id="KW-1133">Transmembrane helix</keyword>